<comment type="caution">
    <text evidence="2">The sequence shown here is derived from an EMBL/GenBank/DDBJ whole genome shotgun (WGS) entry which is preliminary data.</text>
</comment>
<evidence type="ECO:0000313" key="2">
    <source>
        <dbReference type="EMBL" id="MCS0599775.1"/>
    </source>
</evidence>
<accession>A0ABT2AV41</accession>
<feature type="compositionally biased region" description="Low complexity" evidence="1">
    <location>
        <begin position="1071"/>
        <end position="1081"/>
    </location>
</feature>
<feature type="compositionally biased region" description="Low complexity" evidence="1">
    <location>
        <begin position="764"/>
        <end position="776"/>
    </location>
</feature>
<protein>
    <submittedName>
        <fullName evidence="2">AAWKG family protein</fullName>
    </submittedName>
</protein>
<dbReference type="EMBL" id="JANUGP010000001">
    <property type="protein sequence ID" value="MCS0599775.1"/>
    <property type="molecule type" value="Genomic_DNA"/>
</dbReference>
<name>A0ABT2AV41_9ACTN</name>
<dbReference type="Proteomes" id="UP001205612">
    <property type="component" value="Unassembled WGS sequence"/>
</dbReference>
<feature type="region of interest" description="Disordered" evidence="1">
    <location>
        <begin position="1071"/>
        <end position="1194"/>
    </location>
</feature>
<evidence type="ECO:0000313" key="3">
    <source>
        <dbReference type="Proteomes" id="UP001205612"/>
    </source>
</evidence>
<dbReference type="InterPro" id="IPR047002">
    <property type="entry name" value="Tcp10_C_sf"/>
</dbReference>
<feature type="region of interest" description="Disordered" evidence="1">
    <location>
        <begin position="398"/>
        <end position="723"/>
    </location>
</feature>
<proteinExistence type="predicted"/>
<feature type="compositionally biased region" description="Low complexity" evidence="1">
    <location>
        <begin position="647"/>
        <end position="664"/>
    </location>
</feature>
<feature type="region of interest" description="Disordered" evidence="1">
    <location>
        <begin position="751"/>
        <end position="842"/>
    </location>
</feature>
<feature type="compositionally biased region" description="Polar residues" evidence="1">
    <location>
        <begin position="1141"/>
        <end position="1154"/>
    </location>
</feature>
<dbReference type="Gene3D" id="2.60.450.20">
    <property type="match status" value="2"/>
</dbReference>
<feature type="compositionally biased region" description="Polar residues" evidence="1">
    <location>
        <begin position="669"/>
        <end position="691"/>
    </location>
</feature>
<dbReference type="NCBIfam" id="NF038047">
    <property type="entry name" value="not_Tcp10"/>
    <property type="match status" value="1"/>
</dbReference>
<gene>
    <name evidence="2" type="ORF">NX794_00750</name>
</gene>
<feature type="compositionally biased region" description="Basic and acidic residues" evidence="1">
    <location>
        <begin position="415"/>
        <end position="532"/>
    </location>
</feature>
<feature type="region of interest" description="Disordered" evidence="1">
    <location>
        <begin position="1020"/>
        <end position="1043"/>
    </location>
</feature>
<sequence>MADRYDPNSVANVDKFDNAGDPSDDTWAALVKHITGYPVPDRGTVFDTLRSDHGGKLFRMDIKERSLSLLVKDSGFLVNSGEDYDIYFFDSGKKRSIMQARIVFEGRVKAGDEIIFDSPGSDNVKDAQVREGNEFTDYNKDKMSTIPLARYMNGPRAALLALLGGSTQDARFSNLGVASADAVDLNSFNTTGESFDYAAKFFKDYAPVLKDWEDRFGRDDASWKGEAAEVFRSLLKKIRENYDSYVETFNSSPAAGDGTGTGNTVYSRALSLGRKYLEDAASSLLDAWLAWAKSPYYDPHQVLRYVLDDLAQWVDTNNVAKTDIKSYTSRYSTTVTHSPQAGFSQTHPEYGDLSDIANWGKVGDKAAKLWTQGVAEYLGKPAAQVQSDLNNHFLDLGADFSDNVPKPKSTDTAADEYKDKKEKEEQEEIKKQNEENKKYQDDLRNEQNKQREEDKKYQEDLRNEQNKQREEDKKYQDQLREEQNKQRDEDKKYQDDLRNEQNKQRDEDKKYQDQIREEQRKEQEDAKREAEQQNKALTESLGGLNDPNAVKEQSIDGLDDLLNQDKPTTESLGNIGDINGQGGNDQQTVIPPVTQDLGSLGGLNTGLGGGSLKTPTGGSTQLQNGKLTTDFADGSKTSFNPDDEVLTTTHPDGSTTTTNLGNGLKVTNPDGSVTSLGNDGKLTTTFPDGTKQTVDPTTGQTVTTNPDGTTSSTDLGSLDGLNSGANHGVLDTPTGGSTQLTNGGDVLTDFPDGSSTQFDPGSHTLTTTHPDGSTTTSHLGDGLKVTNPDGSVTSLGNDGKLTTTFPDGTKQTVDPTTGQSVTTDPDGTTHTQDLGNLGNLNSHNNVGDLGDLGDLGDINTQSSGHLSGFAVDHSGLQSPTGSHVKLDAGGDITTSFDNGGKSTFHVDTGQLTTVGADGTSKTVDLTHGATVTNPDGSTTTLDNGKLTTHFPNGSNEVVDPETGATTLTDPQGHTETLNLHDLNTPNKLDSSDILDGLGGSGGDGTTSKDLSLSDLGLGGGSGSGGGSVSVGGTGGGLGGSGSGSAHGFSTGSAAPLSDSVAAGSSPLAAAATAGSAGAPGTPGTPGSPGMPMGGGAGGMGAGGDKGNGERVRAVLVDAAEESERRNRRRRSPWHRQEDSDTFLTPANRVATTGGDTPEEEAEPNRRATSSADYLEEDADVWGTEEGGTPAVIGR</sequence>
<feature type="region of interest" description="Disordered" evidence="1">
    <location>
        <begin position="932"/>
        <end position="973"/>
    </location>
</feature>
<feature type="compositionally biased region" description="Polar residues" evidence="1">
    <location>
        <begin position="932"/>
        <end position="955"/>
    </location>
</feature>
<evidence type="ECO:0000256" key="1">
    <source>
        <dbReference type="SAM" id="MobiDB-lite"/>
    </source>
</evidence>
<feature type="region of interest" description="Disordered" evidence="1">
    <location>
        <begin position="991"/>
        <end position="1010"/>
    </location>
</feature>
<feature type="compositionally biased region" description="Gly residues" evidence="1">
    <location>
        <begin position="599"/>
        <end position="611"/>
    </location>
</feature>
<keyword evidence="3" id="KW-1185">Reference proteome</keyword>
<reference evidence="2 3" key="1">
    <citation type="submission" date="2022-08" db="EMBL/GenBank/DDBJ databases">
        <authorList>
            <person name="Somphong A."/>
            <person name="Phongsopitanun W."/>
        </authorList>
    </citation>
    <scope>NUCLEOTIDE SEQUENCE [LARGE SCALE GENOMIC DNA]</scope>
    <source>
        <strain evidence="2 3">LP11</strain>
    </source>
</reference>
<feature type="compositionally biased region" description="Polar residues" evidence="1">
    <location>
        <begin position="963"/>
        <end position="973"/>
    </location>
</feature>
<feature type="compositionally biased region" description="Polar residues" evidence="1">
    <location>
        <begin position="613"/>
        <end position="627"/>
    </location>
</feature>
<organism evidence="2 3">
    <name type="scientific">Streptomyces pyxinicus</name>
    <dbReference type="NCBI Taxonomy" id="2970331"/>
    <lineage>
        <taxon>Bacteria</taxon>
        <taxon>Bacillati</taxon>
        <taxon>Actinomycetota</taxon>
        <taxon>Actinomycetes</taxon>
        <taxon>Kitasatosporales</taxon>
        <taxon>Streptomycetaceae</taxon>
        <taxon>Streptomyces</taxon>
    </lineage>
</organism>
<feature type="compositionally biased region" description="Polar residues" evidence="1">
    <location>
        <begin position="788"/>
        <end position="833"/>
    </location>
</feature>
<feature type="compositionally biased region" description="Low complexity" evidence="1">
    <location>
        <begin position="692"/>
        <end position="710"/>
    </location>
</feature>
<dbReference type="RefSeq" id="WP_258775979.1">
    <property type="nucleotide sequence ID" value="NZ_JANUGP010000001.1"/>
</dbReference>
<feature type="compositionally biased region" description="Gly residues" evidence="1">
    <location>
        <begin position="1091"/>
        <end position="1105"/>
    </location>
</feature>